<keyword evidence="6 7" id="KW-0472">Membrane</keyword>
<comment type="caution">
    <text evidence="8">The sequence shown here is derived from an EMBL/GenBank/DDBJ whole genome shotgun (WGS) entry which is preliminary data.</text>
</comment>
<evidence type="ECO:0000256" key="2">
    <source>
        <dbReference type="ARBA" id="ARBA00006679"/>
    </source>
</evidence>
<sequence length="210" mass="22776">MRGLARAPPPTPASRQLRLRQPGLHFCQATAIGAGARPAGRAGFRPRRGTWYIRASAAPPRRGLALDRERTPMAATRDTATSIGLLLLRLGAGGLLIYGHGLPKLFAWETRMHTFADPIGIGPAAGFWLVVFTETVCAGLVVLGWFTRVACVPPIVFFVIAAFVHHAGRPFRDQELALVFLFPYLCLLFTGAGRFALDAKWGPKLSFSGK</sequence>
<dbReference type="GO" id="GO:0005886">
    <property type="term" value="C:plasma membrane"/>
    <property type="evidence" value="ECO:0007669"/>
    <property type="project" value="UniProtKB-SubCell"/>
</dbReference>
<protein>
    <submittedName>
        <fullName evidence="8">DoxX family protein</fullName>
    </submittedName>
</protein>
<evidence type="ECO:0000256" key="5">
    <source>
        <dbReference type="ARBA" id="ARBA00022989"/>
    </source>
</evidence>
<dbReference type="AlphaFoldDB" id="A0A832I3M7"/>
<feature type="transmembrane region" description="Helical" evidence="7">
    <location>
        <begin position="145"/>
        <end position="164"/>
    </location>
</feature>
<gene>
    <name evidence="8" type="ORF">ENR23_04535</name>
</gene>
<accession>A0A832I3M7</accession>
<keyword evidence="4 7" id="KW-0812">Transmembrane</keyword>
<dbReference type="PANTHER" id="PTHR33452:SF1">
    <property type="entry name" value="INNER MEMBRANE PROTEIN YPHA-RELATED"/>
    <property type="match status" value="1"/>
</dbReference>
<feature type="transmembrane region" description="Helical" evidence="7">
    <location>
        <begin position="114"/>
        <end position="133"/>
    </location>
</feature>
<feature type="transmembrane region" description="Helical" evidence="7">
    <location>
        <begin position="83"/>
        <end position="102"/>
    </location>
</feature>
<comment type="subcellular location">
    <subcellularLocation>
        <location evidence="1">Cell membrane</location>
        <topology evidence="1">Multi-pass membrane protein</topology>
    </subcellularLocation>
</comment>
<comment type="similarity">
    <text evidence="2">Belongs to the DoxX family.</text>
</comment>
<organism evidence="8">
    <name type="scientific">Eiseniibacteriota bacterium</name>
    <dbReference type="NCBI Taxonomy" id="2212470"/>
    <lineage>
        <taxon>Bacteria</taxon>
        <taxon>Candidatus Eiseniibacteriota</taxon>
    </lineage>
</organism>
<evidence type="ECO:0000256" key="1">
    <source>
        <dbReference type="ARBA" id="ARBA00004651"/>
    </source>
</evidence>
<dbReference type="Pfam" id="PF07681">
    <property type="entry name" value="DoxX"/>
    <property type="match status" value="1"/>
</dbReference>
<evidence type="ECO:0000313" key="8">
    <source>
        <dbReference type="EMBL" id="HGZ42685.1"/>
    </source>
</evidence>
<dbReference type="PANTHER" id="PTHR33452">
    <property type="entry name" value="OXIDOREDUCTASE CATD-RELATED"/>
    <property type="match status" value="1"/>
</dbReference>
<feature type="transmembrane region" description="Helical" evidence="7">
    <location>
        <begin position="176"/>
        <end position="197"/>
    </location>
</feature>
<dbReference type="EMBL" id="DSQF01000008">
    <property type="protein sequence ID" value="HGZ42685.1"/>
    <property type="molecule type" value="Genomic_DNA"/>
</dbReference>
<keyword evidence="3" id="KW-1003">Cell membrane</keyword>
<keyword evidence="5 7" id="KW-1133">Transmembrane helix</keyword>
<evidence type="ECO:0000256" key="4">
    <source>
        <dbReference type="ARBA" id="ARBA00022692"/>
    </source>
</evidence>
<evidence type="ECO:0000256" key="3">
    <source>
        <dbReference type="ARBA" id="ARBA00022475"/>
    </source>
</evidence>
<dbReference type="InterPro" id="IPR032808">
    <property type="entry name" value="DoxX"/>
</dbReference>
<proteinExistence type="inferred from homology"/>
<name>A0A832I3M7_UNCEI</name>
<evidence type="ECO:0000256" key="7">
    <source>
        <dbReference type="SAM" id="Phobius"/>
    </source>
</evidence>
<reference evidence="8" key="1">
    <citation type="journal article" date="2020" name="mSystems">
        <title>Genome- and Community-Level Interaction Insights into Carbon Utilization and Element Cycling Functions of Hydrothermarchaeota in Hydrothermal Sediment.</title>
        <authorList>
            <person name="Zhou Z."/>
            <person name="Liu Y."/>
            <person name="Xu W."/>
            <person name="Pan J."/>
            <person name="Luo Z.H."/>
            <person name="Li M."/>
        </authorList>
    </citation>
    <scope>NUCLEOTIDE SEQUENCE [LARGE SCALE GENOMIC DNA]</scope>
    <source>
        <strain evidence="8">SpSt-381</strain>
    </source>
</reference>
<dbReference type="InterPro" id="IPR051907">
    <property type="entry name" value="DoxX-like_oxidoreductase"/>
</dbReference>
<evidence type="ECO:0000256" key="6">
    <source>
        <dbReference type="ARBA" id="ARBA00023136"/>
    </source>
</evidence>